<feature type="transmembrane region" description="Helical" evidence="1">
    <location>
        <begin position="61"/>
        <end position="79"/>
    </location>
</feature>
<organism evidence="2 3">
    <name type="scientific">Methylophilus flavus</name>
    <dbReference type="NCBI Taxonomy" id="640084"/>
    <lineage>
        <taxon>Bacteria</taxon>
        <taxon>Pseudomonadati</taxon>
        <taxon>Pseudomonadota</taxon>
        <taxon>Betaproteobacteria</taxon>
        <taxon>Nitrosomonadales</taxon>
        <taxon>Methylophilaceae</taxon>
        <taxon>Methylophilus</taxon>
    </lineage>
</organism>
<keyword evidence="1" id="KW-0812">Transmembrane</keyword>
<dbReference type="InterPro" id="IPR045629">
    <property type="entry name" value="DUF6232"/>
</dbReference>
<dbReference type="RefSeq" id="WP_379034369.1">
    <property type="nucleotide sequence ID" value="NZ_JBHTLN010000002.1"/>
</dbReference>
<name>A0ABW3P9V8_9PROT</name>
<dbReference type="EMBL" id="JBHTLN010000002">
    <property type="protein sequence ID" value="MFD1123039.1"/>
    <property type="molecule type" value="Genomic_DNA"/>
</dbReference>
<keyword evidence="1" id="KW-0472">Membrane</keyword>
<evidence type="ECO:0000313" key="3">
    <source>
        <dbReference type="Proteomes" id="UP001597206"/>
    </source>
</evidence>
<sequence>MDENILFSHADVKVSREHLDVHGKIYPVSDIHLVESRLVEPKRITALILLFSGMTLLLDEGSLFAVGGFLVLLGIVFWVSGGSKYSVVIHTAGGEHRVITSNDRLFTEKVITALDTAMLNNGSPIVTSLQSAAETSFRDNNKDIRFGAS</sequence>
<evidence type="ECO:0000256" key="1">
    <source>
        <dbReference type="SAM" id="Phobius"/>
    </source>
</evidence>
<accession>A0ABW3P9V8</accession>
<protein>
    <submittedName>
        <fullName evidence="2">DUF6232 family protein</fullName>
    </submittedName>
</protein>
<keyword evidence="1" id="KW-1133">Transmembrane helix</keyword>
<dbReference type="Pfam" id="PF19744">
    <property type="entry name" value="DUF6232"/>
    <property type="match status" value="1"/>
</dbReference>
<evidence type="ECO:0000313" key="2">
    <source>
        <dbReference type="EMBL" id="MFD1123039.1"/>
    </source>
</evidence>
<comment type="caution">
    <text evidence="2">The sequence shown here is derived from an EMBL/GenBank/DDBJ whole genome shotgun (WGS) entry which is preliminary data.</text>
</comment>
<gene>
    <name evidence="2" type="ORF">ACFQ2T_11025</name>
</gene>
<dbReference type="Proteomes" id="UP001597206">
    <property type="component" value="Unassembled WGS sequence"/>
</dbReference>
<reference evidence="3" key="1">
    <citation type="journal article" date="2019" name="Int. J. Syst. Evol. Microbiol.">
        <title>The Global Catalogue of Microorganisms (GCM) 10K type strain sequencing project: providing services to taxonomists for standard genome sequencing and annotation.</title>
        <authorList>
            <consortium name="The Broad Institute Genomics Platform"/>
            <consortium name="The Broad Institute Genome Sequencing Center for Infectious Disease"/>
            <person name="Wu L."/>
            <person name="Ma J."/>
        </authorList>
    </citation>
    <scope>NUCLEOTIDE SEQUENCE [LARGE SCALE GENOMIC DNA]</scope>
    <source>
        <strain evidence="3">CCUG 58411</strain>
    </source>
</reference>
<keyword evidence="3" id="KW-1185">Reference proteome</keyword>
<proteinExistence type="predicted"/>